<proteinExistence type="predicted"/>
<evidence type="ECO:0000256" key="1">
    <source>
        <dbReference type="SAM" id="MobiDB-lite"/>
    </source>
</evidence>
<dbReference type="AlphaFoldDB" id="A0A4Z2EFR8"/>
<reference evidence="2 3" key="1">
    <citation type="submission" date="2019-03" db="EMBL/GenBank/DDBJ databases">
        <title>First draft genome of Liparis tanakae, snailfish: a comprehensive survey of snailfish specific genes.</title>
        <authorList>
            <person name="Kim W."/>
            <person name="Song I."/>
            <person name="Jeong J.-H."/>
            <person name="Kim D."/>
            <person name="Kim S."/>
            <person name="Ryu S."/>
            <person name="Song J.Y."/>
            <person name="Lee S.K."/>
        </authorList>
    </citation>
    <scope>NUCLEOTIDE SEQUENCE [LARGE SCALE GENOMIC DNA]</scope>
    <source>
        <tissue evidence="2">Muscle</tissue>
    </source>
</reference>
<feature type="compositionally biased region" description="Basic residues" evidence="1">
    <location>
        <begin position="109"/>
        <end position="125"/>
    </location>
</feature>
<gene>
    <name evidence="2" type="ORF">EYF80_062114</name>
</gene>
<keyword evidence="3" id="KW-1185">Reference proteome</keyword>
<feature type="compositionally biased region" description="Acidic residues" evidence="1">
    <location>
        <begin position="84"/>
        <end position="93"/>
    </location>
</feature>
<organism evidence="2 3">
    <name type="scientific">Liparis tanakae</name>
    <name type="common">Tanaka's snailfish</name>
    <dbReference type="NCBI Taxonomy" id="230148"/>
    <lineage>
        <taxon>Eukaryota</taxon>
        <taxon>Metazoa</taxon>
        <taxon>Chordata</taxon>
        <taxon>Craniata</taxon>
        <taxon>Vertebrata</taxon>
        <taxon>Euteleostomi</taxon>
        <taxon>Actinopterygii</taxon>
        <taxon>Neopterygii</taxon>
        <taxon>Teleostei</taxon>
        <taxon>Neoteleostei</taxon>
        <taxon>Acanthomorphata</taxon>
        <taxon>Eupercaria</taxon>
        <taxon>Perciformes</taxon>
        <taxon>Cottioidei</taxon>
        <taxon>Cottales</taxon>
        <taxon>Liparidae</taxon>
        <taxon>Liparis</taxon>
    </lineage>
</organism>
<dbReference type="EMBL" id="SRLO01007809">
    <property type="protein sequence ID" value="TNN27739.1"/>
    <property type="molecule type" value="Genomic_DNA"/>
</dbReference>
<sequence length="125" mass="14321">MKSFDDDEQALTSGLPASLEAVGQKVLQAAGKDPLGGGAPELRPHAQLTFGQMEEDEGKVWRKRRRMKMRRRMKVRRECVGGKEEDEGEEEEGVGQKTMTVKRREGVGQKRRMKARRKKVWGKRR</sequence>
<accession>A0A4Z2EFR8</accession>
<dbReference type="Proteomes" id="UP000314294">
    <property type="component" value="Unassembled WGS sequence"/>
</dbReference>
<protein>
    <submittedName>
        <fullName evidence="2">Uncharacterized protein</fullName>
    </submittedName>
</protein>
<comment type="caution">
    <text evidence="2">The sequence shown here is derived from an EMBL/GenBank/DDBJ whole genome shotgun (WGS) entry which is preliminary data.</text>
</comment>
<evidence type="ECO:0000313" key="3">
    <source>
        <dbReference type="Proteomes" id="UP000314294"/>
    </source>
</evidence>
<name>A0A4Z2EFR8_9TELE</name>
<feature type="region of interest" description="Disordered" evidence="1">
    <location>
        <begin position="67"/>
        <end position="125"/>
    </location>
</feature>
<evidence type="ECO:0000313" key="2">
    <source>
        <dbReference type="EMBL" id="TNN27739.1"/>
    </source>
</evidence>